<dbReference type="RefSeq" id="WP_139099275.1">
    <property type="nucleotide sequence ID" value="NZ_VDFW01000026.1"/>
</dbReference>
<evidence type="ECO:0000313" key="3">
    <source>
        <dbReference type="EMBL" id="TNC22523.1"/>
    </source>
</evidence>
<dbReference type="NCBIfam" id="NF009154">
    <property type="entry name" value="PRK12497.3-3"/>
    <property type="match status" value="1"/>
</dbReference>
<evidence type="ECO:0000313" key="4">
    <source>
        <dbReference type="Proteomes" id="UP000305546"/>
    </source>
</evidence>
<dbReference type="CDD" id="cd20736">
    <property type="entry name" value="PoNe_Nuclease"/>
    <property type="match status" value="1"/>
</dbReference>
<dbReference type="InterPro" id="IPR011335">
    <property type="entry name" value="Restrct_endonuc-II-like"/>
</dbReference>
<protein>
    <recommendedName>
        <fullName evidence="2">UPF0102 protein FG385_25240</fullName>
    </recommendedName>
</protein>
<dbReference type="SUPFAM" id="SSF52980">
    <property type="entry name" value="Restriction endonuclease-like"/>
    <property type="match status" value="1"/>
</dbReference>
<name>A0A5C4LZ83_9PSEU</name>
<reference evidence="3 4" key="1">
    <citation type="submission" date="2019-06" db="EMBL/GenBank/DDBJ databases">
        <title>Amycolatopsis alkalitolerans sp. nov., isolated from Gastrodia elata Blume.</title>
        <authorList>
            <person name="Narsing Rao M.P."/>
            <person name="Li W.J."/>
        </authorList>
    </citation>
    <scope>NUCLEOTIDE SEQUENCE [LARGE SCALE GENOMIC DNA]</scope>
    <source>
        <strain evidence="3 4">SYSUP0005</strain>
    </source>
</reference>
<dbReference type="AlphaFoldDB" id="A0A5C4LZ83"/>
<organism evidence="3 4">
    <name type="scientific">Amycolatopsis alkalitolerans</name>
    <dbReference type="NCBI Taxonomy" id="2547244"/>
    <lineage>
        <taxon>Bacteria</taxon>
        <taxon>Bacillati</taxon>
        <taxon>Actinomycetota</taxon>
        <taxon>Actinomycetes</taxon>
        <taxon>Pseudonocardiales</taxon>
        <taxon>Pseudonocardiaceae</taxon>
        <taxon>Amycolatopsis</taxon>
    </lineage>
</organism>
<comment type="similarity">
    <text evidence="1 2">Belongs to the UPF0102 family.</text>
</comment>
<sequence length="126" mass="14014">MSDAVARPAAHLDLGRKGEELAARHLGSVGLVVLERNWRCREGELDIVATDPYGTVVVCEVKTRAGRNFGDPAEAVTPEKIARIRRITGQWLRARHVGWCRIRFDVVSVLVDPAGEFRLKHFPGAF</sequence>
<dbReference type="HAMAP" id="MF_00048">
    <property type="entry name" value="UPF0102"/>
    <property type="match status" value="1"/>
</dbReference>
<dbReference type="EMBL" id="VDFW01000026">
    <property type="protein sequence ID" value="TNC22523.1"/>
    <property type="molecule type" value="Genomic_DNA"/>
</dbReference>
<comment type="caution">
    <text evidence="3">The sequence shown here is derived from an EMBL/GenBank/DDBJ whole genome shotgun (WGS) entry which is preliminary data.</text>
</comment>
<dbReference type="InterPro" id="IPR011856">
    <property type="entry name" value="tRNA_endonuc-like_dom_sf"/>
</dbReference>
<dbReference type="Gene3D" id="3.40.1350.10">
    <property type="match status" value="1"/>
</dbReference>
<keyword evidence="4" id="KW-1185">Reference proteome</keyword>
<accession>A0A5C4LZ83</accession>
<proteinExistence type="inferred from homology"/>
<dbReference type="PANTHER" id="PTHR34039:SF1">
    <property type="entry name" value="UPF0102 PROTEIN YRAN"/>
    <property type="match status" value="1"/>
</dbReference>
<dbReference type="InterPro" id="IPR003509">
    <property type="entry name" value="UPF0102_YraN-like"/>
</dbReference>
<gene>
    <name evidence="3" type="ORF">FG385_25240</name>
</gene>
<dbReference type="OrthoDB" id="9794876at2"/>
<dbReference type="PANTHER" id="PTHR34039">
    <property type="entry name" value="UPF0102 PROTEIN YRAN"/>
    <property type="match status" value="1"/>
</dbReference>
<evidence type="ECO:0000256" key="1">
    <source>
        <dbReference type="ARBA" id="ARBA00006738"/>
    </source>
</evidence>
<dbReference type="Pfam" id="PF02021">
    <property type="entry name" value="UPF0102"/>
    <property type="match status" value="1"/>
</dbReference>
<evidence type="ECO:0000256" key="2">
    <source>
        <dbReference type="HAMAP-Rule" id="MF_00048"/>
    </source>
</evidence>
<dbReference type="Proteomes" id="UP000305546">
    <property type="component" value="Unassembled WGS sequence"/>
</dbReference>
<dbReference type="GO" id="GO:0003676">
    <property type="term" value="F:nucleic acid binding"/>
    <property type="evidence" value="ECO:0007669"/>
    <property type="project" value="InterPro"/>
</dbReference>